<protein>
    <recommendedName>
        <fullName evidence="6">Protein kinase domain-containing protein</fullName>
    </recommendedName>
</protein>
<dbReference type="GO" id="GO:0005524">
    <property type="term" value="F:ATP binding"/>
    <property type="evidence" value="ECO:0007669"/>
    <property type="project" value="UniProtKB-KW"/>
</dbReference>
<dbReference type="Gene3D" id="1.10.510.10">
    <property type="entry name" value="Transferase(Phosphotransferase) domain 1"/>
    <property type="match status" value="1"/>
</dbReference>
<reference evidence="7" key="1">
    <citation type="submission" date="2021-01" db="EMBL/GenBank/DDBJ databases">
        <authorList>
            <person name="Corre E."/>
            <person name="Pelletier E."/>
            <person name="Niang G."/>
            <person name="Scheremetjew M."/>
            <person name="Finn R."/>
            <person name="Kale V."/>
            <person name="Holt S."/>
            <person name="Cochrane G."/>
            <person name="Meng A."/>
            <person name="Brown T."/>
            <person name="Cohen L."/>
        </authorList>
    </citation>
    <scope>NUCLEOTIDE SEQUENCE</scope>
    <source>
        <strain evidence="7">OF101</strain>
    </source>
</reference>
<dbReference type="PROSITE" id="PS00108">
    <property type="entry name" value="PROTEIN_KINASE_ST"/>
    <property type="match status" value="1"/>
</dbReference>
<keyword evidence="4" id="KW-0418">Kinase</keyword>
<dbReference type="InterPro" id="IPR011009">
    <property type="entry name" value="Kinase-like_dom_sf"/>
</dbReference>
<dbReference type="AlphaFoldDB" id="A0A7S1PZZ4"/>
<dbReference type="InterPro" id="IPR008271">
    <property type="entry name" value="Ser/Thr_kinase_AS"/>
</dbReference>
<organism evidence="7">
    <name type="scientific">Alexandrium catenella</name>
    <name type="common">Red tide dinoflagellate</name>
    <name type="synonym">Gonyaulax catenella</name>
    <dbReference type="NCBI Taxonomy" id="2925"/>
    <lineage>
        <taxon>Eukaryota</taxon>
        <taxon>Sar</taxon>
        <taxon>Alveolata</taxon>
        <taxon>Dinophyceae</taxon>
        <taxon>Gonyaulacales</taxon>
        <taxon>Pyrocystaceae</taxon>
        <taxon>Alexandrium</taxon>
    </lineage>
</organism>
<evidence type="ECO:0000256" key="2">
    <source>
        <dbReference type="ARBA" id="ARBA00022679"/>
    </source>
</evidence>
<dbReference type="GO" id="GO:0004674">
    <property type="term" value="F:protein serine/threonine kinase activity"/>
    <property type="evidence" value="ECO:0007669"/>
    <property type="project" value="UniProtKB-KW"/>
</dbReference>
<evidence type="ECO:0000313" key="7">
    <source>
        <dbReference type="EMBL" id="CAD9110899.1"/>
    </source>
</evidence>
<evidence type="ECO:0000256" key="4">
    <source>
        <dbReference type="ARBA" id="ARBA00022777"/>
    </source>
</evidence>
<evidence type="ECO:0000259" key="6">
    <source>
        <dbReference type="PROSITE" id="PS50011"/>
    </source>
</evidence>
<evidence type="ECO:0000256" key="1">
    <source>
        <dbReference type="ARBA" id="ARBA00022527"/>
    </source>
</evidence>
<evidence type="ECO:0000256" key="3">
    <source>
        <dbReference type="ARBA" id="ARBA00022741"/>
    </source>
</evidence>
<accession>A0A7S1PZZ4</accession>
<keyword evidence="1" id="KW-0723">Serine/threonine-protein kinase</keyword>
<keyword evidence="3" id="KW-0547">Nucleotide-binding</keyword>
<proteinExistence type="predicted"/>
<dbReference type="PROSITE" id="PS50011">
    <property type="entry name" value="PROTEIN_KINASE_DOM"/>
    <property type="match status" value="1"/>
</dbReference>
<sequence length="392" mass="41652">MLGKGSHNAESQVSLCGSIDSQDPKVEITAASVVCGTCRMKCGLSCRTCPVCEAAPRLNLGGYSFLGEKKALYDASTGPDLANSIVFLARAKSPTASGRSKGGEEDEMQIAMKLVPLDGDPSSVEMARREIQVFQTLGSSRHPNLLPLLFGAETETELVLLTPYAPSGDLDSLTRIAGGVYKCLEECEAAALASQLLAGLASLHSLRYVHGDFKPHNIFLTEIDGALVAQIGDFGLTRRVSRNAEGVECVGGTSGFMAPELVGRESSGSGPQPIETYAADLFALGVTLYQLLSSMSPFDPPSNVRAPLEFDEACWGPLLPSSREFVATLLARDPKARSTAADLARHPWLAAAADVPKGAPRQKFAPHPEPGLRFHTAARVQELSTFVLHVDD</sequence>
<keyword evidence="5" id="KW-0067">ATP-binding</keyword>
<evidence type="ECO:0000256" key="5">
    <source>
        <dbReference type="ARBA" id="ARBA00022840"/>
    </source>
</evidence>
<name>A0A7S1PZZ4_ALECA</name>
<dbReference type="EMBL" id="HBGE01020517">
    <property type="protein sequence ID" value="CAD9110899.1"/>
    <property type="molecule type" value="Transcribed_RNA"/>
</dbReference>
<dbReference type="Pfam" id="PF00069">
    <property type="entry name" value="Pkinase"/>
    <property type="match status" value="1"/>
</dbReference>
<keyword evidence="2" id="KW-0808">Transferase</keyword>
<feature type="domain" description="Protein kinase" evidence="6">
    <location>
        <begin position="72"/>
        <end position="349"/>
    </location>
</feature>
<dbReference type="PANTHER" id="PTHR24349">
    <property type="entry name" value="SERINE/THREONINE-PROTEIN KINASE"/>
    <property type="match status" value="1"/>
</dbReference>
<dbReference type="InterPro" id="IPR000719">
    <property type="entry name" value="Prot_kinase_dom"/>
</dbReference>
<gene>
    <name evidence="7" type="ORF">ACAT0790_LOCUS12359</name>
</gene>
<dbReference type="InterPro" id="IPR050205">
    <property type="entry name" value="CDPK_Ser/Thr_kinases"/>
</dbReference>
<dbReference type="SUPFAM" id="SSF56112">
    <property type="entry name" value="Protein kinase-like (PK-like)"/>
    <property type="match status" value="1"/>
</dbReference>